<evidence type="ECO:0000256" key="1">
    <source>
        <dbReference type="ARBA" id="ARBA00004370"/>
    </source>
</evidence>
<dbReference type="GO" id="GO:0046933">
    <property type="term" value="F:proton-transporting ATP synthase activity, rotational mechanism"/>
    <property type="evidence" value="ECO:0007669"/>
    <property type="project" value="UniProtKB-UniRule"/>
</dbReference>
<name>A0A7H1MLF4_9LACO</name>
<evidence type="ECO:0000256" key="7">
    <source>
        <dbReference type="HAMAP-Rule" id="MF_01416"/>
    </source>
</evidence>
<dbReference type="PRINTS" id="PR00125">
    <property type="entry name" value="ATPASEDELTA"/>
</dbReference>
<dbReference type="SUPFAM" id="SSF47928">
    <property type="entry name" value="N-terminal domain of the delta subunit of the F1F0-ATP synthase"/>
    <property type="match status" value="1"/>
</dbReference>
<organism evidence="8 9">
    <name type="scientific">Weissella koreensis</name>
    <dbReference type="NCBI Taxonomy" id="165096"/>
    <lineage>
        <taxon>Bacteria</taxon>
        <taxon>Bacillati</taxon>
        <taxon>Bacillota</taxon>
        <taxon>Bacilli</taxon>
        <taxon>Lactobacillales</taxon>
        <taxon>Lactobacillaceae</taxon>
        <taxon>Weissella</taxon>
    </lineage>
</organism>
<evidence type="ECO:0000256" key="6">
    <source>
        <dbReference type="ARBA" id="ARBA00023310"/>
    </source>
</evidence>
<evidence type="ECO:0000256" key="4">
    <source>
        <dbReference type="ARBA" id="ARBA00023065"/>
    </source>
</evidence>
<dbReference type="HAMAP" id="MF_01416">
    <property type="entry name" value="ATP_synth_delta_bact"/>
    <property type="match status" value="1"/>
</dbReference>
<evidence type="ECO:0000313" key="9">
    <source>
        <dbReference type="Proteomes" id="UP000516446"/>
    </source>
</evidence>
<reference evidence="8 9" key="1">
    <citation type="submission" date="2019-08" db="EMBL/GenBank/DDBJ databases">
        <authorList>
            <person name="Chang H.C."/>
            <person name="Mun S.Y."/>
        </authorList>
    </citation>
    <scope>NUCLEOTIDE SEQUENCE [LARGE SCALE GENOMIC DNA]</scope>
    <source>
        <strain evidence="8 9">SK</strain>
    </source>
</reference>
<dbReference type="Pfam" id="PF00213">
    <property type="entry name" value="OSCP"/>
    <property type="match status" value="1"/>
</dbReference>
<evidence type="ECO:0000256" key="5">
    <source>
        <dbReference type="ARBA" id="ARBA00023136"/>
    </source>
</evidence>
<evidence type="ECO:0000256" key="3">
    <source>
        <dbReference type="ARBA" id="ARBA00022781"/>
    </source>
</evidence>
<sequence>MALKNAIIAQRYATALFELSHDQNSDTETLAELQELTKVLQANPNLEKVINAKNINESAKREVLKTLTEPASQLVTNLVNMSFDYQRFDLLPQIVQEYQILVYRSIGHMTAEVKTVVELDADQIDRLKQVIVKRFGAKTVDLEQTIDPSLLGGVIISANNQIVDGSLATKLAAIRQSIVH</sequence>
<dbReference type="RefSeq" id="WP_006846010.1">
    <property type="nucleotide sequence ID" value="NZ_CP026847.1"/>
</dbReference>
<keyword evidence="4 7" id="KW-0406">Ion transport</keyword>
<accession>A0A7H1MLF4</accession>
<protein>
    <recommendedName>
        <fullName evidence="7">ATP synthase subunit delta</fullName>
    </recommendedName>
    <alternativeName>
        <fullName evidence="7">ATP synthase F(1) sector subunit delta</fullName>
    </alternativeName>
    <alternativeName>
        <fullName evidence="7">F-type ATPase subunit delta</fullName>
        <shortName evidence="7">F-ATPase subunit delta</shortName>
    </alternativeName>
</protein>
<dbReference type="Gene3D" id="1.10.520.20">
    <property type="entry name" value="N-terminal domain of the delta subunit of the F1F0-ATP synthase"/>
    <property type="match status" value="1"/>
</dbReference>
<gene>
    <name evidence="7" type="primary">atpH</name>
    <name evidence="8" type="ORF">FY536_02900</name>
</gene>
<comment type="similarity">
    <text evidence="7">Belongs to the ATPase delta chain family.</text>
</comment>
<evidence type="ECO:0000313" key="8">
    <source>
        <dbReference type="EMBL" id="QNT64290.1"/>
    </source>
</evidence>
<proteinExistence type="inferred from homology"/>
<keyword evidence="3 7" id="KW-0375">Hydrogen ion transport</keyword>
<dbReference type="AlphaFoldDB" id="A0A7H1MLF4"/>
<comment type="function">
    <text evidence="7">F(1)F(0) ATP synthase produces ATP from ADP in the presence of a proton or sodium gradient. F-type ATPases consist of two structural domains, F(1) containing the extramembraneous catalytic core and F(0) containing the membrane proton channel, linked together by a central stalk and a peripheral stalk. During catalysis, ATP synthesis in the catalytic domain of F(1) is coupled via a rotary mechanism of the central stalk subunits to proton translocation.</text>
</comment>
<dbReference type="Proteomes" id="UP000516446">
    <property type="component" value="Chromosome"/>
</dbReference>
<comment type="subcellular location">
    <subcellularLocation>
        <location evidence="7">Cell membrane</location>
        <topology evidence="7">Peripheral membrane protein</topology>
    </subcellularLocation>
    <subcellularLocation>
        <location evidence="1">Membrane</location>
    </subcellularLocation>
</comment>
<evidence type="ECO:0000256" key="2">
    <source>
        <dbReference type="ARBA" id="ARBA00022448"/>
    </source>
</evidence>
<dbReference type="GO" id="GO:0045259">
    <property type="term" value="C:proton-transporting ATP synthase complex"/>
    <property type="evidence" value="ECO:0007669"/>
    <property type="project" value="UniProtKB-KW"/>
</dbReference>
<keyword evidence="6 7" id="KW-0066">ATP synthesis</keyword>
<dbReference type="PANTHER" id="PTHR11910">
    <property type="entry name" value="ATP SYNTHASE DELTA CHAIN"/>
    <property type="match status" value="1"/>
</dbReference>
<dbReference type="NCBIfam" id="TIGR01145">
    <property type="entry name" value="ATP_synt_delta"/>
    <property type="match status" value="1"/>
</dbReference>
<dbReference type="InterPro" id="IPR026015">
    <property type="entry name" value="ATP_synth_OSCP/delta_N_sf"/>
</dbReference>
<dbReference type="EMBL" id="CP043431">
    <property type="protein sequence ID" value="QNT64290.1"/>
    <property type="molecule type" value="Genomic_DNA"/>
</dbReference>
<keyword evidence="7" id="KW-0139">CF(1)</keyword>
<dbReference type="GO" id="GO:0005886">
    <property type="term" value="C:plasma membrane"/>
    <property type="evidence" value="ECO:0007669"/>
    <property type="project" value="UniProtKB-SubCell"/>
</dbReference>
<keyword evidence="7" id="KW-1003">Cell membrane</keyword>
<keyword evidence="2 7" id="KW-0813">Transport</keyword>
<keyword evidence="9" id="KW-1185">Reference proteome</keyword>
<keyword evidence="5 7" id="KW-0472">Membrane</keyword>
<comment type="function">
    <text evidence="7">This protein is part of the stalk that links CF(0) to CF(1). It either transmits conformational changes from CF(0) to CF(1) or is implicated in proton conduction.</text>
</comment>
<dbReference type="InterPro" id="IPR000711">
    <property type="entry name" value="ATPase_OSCP/dsu"/>
</dbReference>